<dbReference type="PROSITE" id="PS50801">
    <property type="entry name" value="STAS"/>
    <property type="match status" value="1"/>
</dbReference>
<dbReference type="EMBL" id="CP006272">
    <property type="protein sequence ID" value="AGZ40669.1"/>
    <property type="molecule type" value="Genomic_DNA"/>
</dbReference>
<name>U5VUY7_9ACTN</name>
<evidence type="ECO:0000256" key="1">
    <source>
        <dbReference type="ARBA" id="ARBA00009013"/>
    </source>
</evidence>
<keyword evidence="5" id="KW-1185">Reference proteome</keyword>
<dbReference type="PANTHER" id="PTHR33495">
    <property type="entry name" value="ANTI-SIGMA FACTOR ANTAGONIST TM_1081-RELATED-RELATED"/>
    <property type="match status" value="1"/>
</dbReference>
<evidence type="ECO:0000313" key="4">
    <source>
        <dbReference type="EMBL" id="AGZ40669.1"/>
    </source>
</evidence>
<dbReference type="RefSeq" id="WP_023360728.1">
    <property type="nucleotide sequence ID" value="NC_022657.1"/>
</dbReference>
<dbReference type="NCBIfam" id="TIGR00377">
    <property type="entry name" value="ant_ant_sig"/>
    <property type="match status" value="1"/>
</dbReference>
<dbReference type="eggNOG" id="COG1366">
    <property type="taxonomic scope" value="Bacteria"/>
</dbReference>
<dbReference type="STRING" id="1246995.AFR_11900"/>
<dbReference type="InterPro" id="IPR036513">
    <property type="entry name" value="STAS_dom_sf"/>
</dbReference>
<dbReference type="GO" id="GO:0043856">
    <property type="term" value="F:anti-sigma factor antagonist activity"/>
    <property type="evidence" value="ECO:0007669"/>
    <property type="project" value="InterPro"/>
</dbReference>
<feature type="domain" description="STAS" evidence="3">
    <location>
        <begin position="4"/>
        <end position="107"/>
    </location>
</feature>
<dbReference type="PANTHER" id="PTHR33495:SF2">
    <property type="entry name" value="ANTI-SIGMA FACTOR ANTAGONIST TM_1081-RELATED"/>
    <property type="match status" value="1"/>
</dbReference>
<dbReference type="OrthoDB" id="3387413at2"/>
<protein>
    <recommendedName>
        <fullName evidence="2">Anti-sigma factor antagonist</fullName>
    </recommendedName>
</protein>
<evidence type="ECO:0000259" key="3">
    <source>
        <dbReference type="PROSITE" id="PS50801"/>
    </source>
</evidence>
<reference evidence="4 5" key="1">
    <citation type="journal article" date="2014" name="J. Biotechnol.">
        <title>Complete genome sequence of the actinobacterium Actinoplanes friuliensis HAG 010964, producer of the lipopeptide antibiotic friulimycin.</title>
        <authorList>
            <person name="Ruckert C."/>
            <person name="Szczepanowski R."/>
            <person name="Albersmeier A."/>
            <person name="Goesmann A."/>
            <person name="Fischer N."/>
            <person name="Steinkamper A."/>
            <person name="Puhler A."/>
            <person name="Biener R."/>
            <person name="Schwartz D."/>
            <person name="Kalinowski J."/>
        </authorList>
    </citation>
    <scope>NUCLEOTIDE SEQUENCE [LARGE SCALE GENOMIC DNA]</scope>
    <source>
        <strain evidence="4 5">DSM 7358</strain>
    </source>
</reference>
<comment type="similarity">
    <text evidence="1 2">Belongs to the anti-sigma-factor antagonist family.</text>
</comment>
<dbReference type="HOGENOM" id="CLU_115403_3_4_11"/>
<dbReference type="Proteomes" id="UP000017746">
    <property type="component" value="Chromosome"/>
</dbReference>
<dbReference type="CDD" id="cd07043">
    <property type="entry name" value="STAS_anti-anti-sigma_factors"/>
    <property type="match status" value="1"/>
</dbReference>
<evidence type="ECO:0000256" key="2">
    <source>
        <dbReference type="RuleBase" id="RU003749"/>
    </source>
</evidence>
<dbReference type="AlphaFoldDB" id="U5VUY7"/>
<dbReference type="InterPro" id="IPR002645">
    <property type="entry name" value="STAS_dom"/>
</dbReference>
<dbReference type="InterPro" id="IPR003658">
    <property type="entry name" value="Anti-sigma_ant"/>
</dbReference>
<proteinExistence type="inferred from homology"/>
<dbReference type="KEGG" id="afs:AFR_11900"/>
<dbReference type="PATRIC" id="fig|1246995.3.peg.2423"/>
<dbReference type="Gene3D" id="3.30.750.24">
    <property type="entry name" value="STAS domain"/>
    <property type="match status" value="1"/>
</dbReference>
<dbReference type="SUPFAM" id="SSF52091">
    <property type="entry name" value="SpoIIaa-like"/>
    <property type="match status" value="1"/>
</dbReference>
<sequence length="107" mass="11068">MALFTARTSAEGGRVVVALTGECDLAGRDEMETVLLTAVESGKPVRVDLTGVTFLDSSGIHTLVTAYHAARRTGGRLTIANARGSVATVLDMTGVATLLSPDEPGHD</sequence>
<dbReference type="InterPro" id="IPR058548">
    <property type="entry name" value="MlaB-like_STAS"/>
</dbReference>
<organism evidence="4 5">
    <name type="scientific">Actinoplanes friuliensis DSM 7358</name>
    <dbReference type="NCBI Taxonomy" id="1246995"/>
    <lineage>
        <taxon>Bacteria</taxon>
        <taxon>Bacillati</taxon>
        <taxon>Actinomycetota</taxon>
        <taxon>Actinomycetes</taxon>
        <taxon>Micromonosporales</taxon>
        <taxon>Micromonosporaceae</taxon>
        <taxon>Actinoplanes</taxon>
    </lineage>
</organism>
<gene>
    <name evidence="4" type="ORF">AFR_11900</name>
</gene>
<dbReference type="Pfam" id="PF13466">
    <property type="entry name" value="STAS_2"/>
    <property type="match status" value="1"/>
</dbReference>
<accession>U5VUY7</accession>
<evidence type="ECO:0000313" key="5">
    <source>
        <dbReference type="Proteomes" id="UP000017746"/>
    </source>
</evidence>